<dbReference type="EMBL" id="SOYY01000002">
    <property type="protein sequence ID" value="KAA0724310.1"/>
    <property type="molecule type" value="Genomic_DNA"/>
</dbReference>
<evidence type="ECO:0000313" key="1">
    <source>
        <dbReference type="EMBL" id="KAA0724310.1"/>
    </source>
</evidence>
<accession>A0A5A9PQ63</accession>
<comment type="caution">
    <text evidence="1">The sequence shown here is derived from an EMBL/GenBank/DDBJ whole genome shotgun (WGS) entry which is preliminary data.</text>
</comment>
<sequence length="194" mass="21157">MLRWFKFRFGSGDSQRLPLNRTVGSFYTVTGTYCGGSGVARQTGDNIGCHILVVLNIHCTFAQQPLLRREVLTVHKGSFREGSVSARNNLRTVSDPPNWNFHPSSLAFRKVRTLGKHLAYFCAASCLLGPGIVLRTRVVSYPARAWLFSENGVTVRAGCATVENALVPSAFIRVGVDLDSSRPPASTEQDCGPA</sequence>
<evidence type="ECO:0000313" key="2">
    <source>
        <dbReference type="Proteomes" id="UP000324632"/>
    </source>
</evidence>
<name>A0A5A9PQ63_9TELE</name>
<protein>
    <submittedName>
        <fullName evidence="1">Uncharacterized protein</fullName>
    </submittedName>
</protein>
<dbReference type="Proteomes" id="UP000324632">
    <property type="component" value="Chromosome 2"/>
</dbReference>
<gene>
    <name evidence="1" type="ORF">E1301_Tti003578</name>
</gene>
<proteinExistence type="predicted"/>
<keyword evidence="2" id="KW-1185">Reference proteome</keyword>
<organism evidence="1 2">
    <name type="scientific">Triplophysa tibetana</name>
    <dbReference type="NCBI Taxonomy" id="1572043"/>
    <lineage>
        <taxon>Eukaryota</taxon>
        <taxon>Metazoa</taxon>
        <taxon>Chordata</taxon>
        <taxon>Craniata</taxon>
        <taxon>Vertebrata</taxon>
        <taxon>Euteleostomi</taxon>
        <taxon>Actinopterygii</taxon>
        <taxon>Neopterygii</taxon>
        <taxon>Teleostei</taxon>
        <taxon>Ostariophysi</taxon>
        <taxon>Cypriniformes</taxon>
        <taxon>Nemacheilidae</taxon>
        <taxon>Triplophysa</taxon>
    </lineage>
</organism>
<reference evidence="1 2" key="1">
    <citation type="journal article" date="2019" name="Mol. Ecol. Resour.">
        <title>Chromosome-level genome assembly of Triplophysa tibetana, a fish adapted to the harsh high-altitude environment of the Tibetan Plateau.</title>
        <authorList>
            <person name="Yang X."/>
            <person name="Liu H."/>
            <person name="Ma Z."/>
            <person name="Zou Y."/>
            <person name="Zou M."/>
            <person name="Mao Y."/>
            <person name="Li X."/>
            <person name="Wang H."/>
            <person name="Chen T."/>
            <person name="Wang W."/>
            <person name="Yang R."/>
        </authorList>
    </citation>
    <scope>NUCLEOTIDE SEQUENCE [LARGE SCALE GENOMIC DNA]</scope>
    <source>
        <strain evidence="1">TTIB1903HZAU</strain>
        <tissue evidence="1">Muscle</tissue>
    </source>
</reference>
<dbReference type="AlphaFoldDB" id="A0A5A9PQ63"/>